<dbReference type="InterPro" id="IPR009003">
    <property type="entry name" value="Peptidase_S1_PA"/>
</dbReference>
<dbReference type="Gene3D" id="2.40.10.10">
    <property type="entry name" value="Trypsin-like serine proteases"/>
    <property type="match status" value="1"/>
</dbReference>
<accession>A0A8C7Z4F7</accession>
<proteinExistence type="predicted"/>
<dbReference type="PANTHER" id="PTHR24252">
    <property type="entry name" value="ACROSIN-RELATED"/>
    <property type="match status" value="1"/>
</dbReference>
<reference evidence="3" key="1">
    <citation type="submission" date="2025-08" db="UniProtKB">
        <authorList>
            <consortium name="Ensembl"/>
        </authorList>
    </citation>
    <scope>IDENTIFICATION</scope>
</reference>
<evidence type="ECO:0000313" key="3">
    <source>
        <dbReference type="Ensembl" id="ENSOSIP00000036889.1"/>
    </source>
</evidence>
<dbReference type="GO" id="GO:0006508">
    <property type="term" value="P:proteolysis"/>
    <property type="evidence" value="ECO:0007669"/>
    <property type="project" value="InterPro"/>
</dbReference>
<dbReference type="SMART" id="SM00020">
    <property type="entry name" value="Tryp_SPc"/>
    <property type="match status" value="1"/>
</dbReference>
<dbReference type="AlphaFoldDB" id="A0A8C7Z4F7"/>
<protein>
    <recommendedName>
        <fullName evidence="2">Peptidase S1 domain-containing protein</fullName>
    </recommendedName>
</protein>
<evidence type="ECO:0000259" key="2">
    <source>
        <dbReference type="PROSITE" id="PS50240"/>
    </source>
</evidence>
<dbReference type="SUPFAM" id="SSF50494">
    <property type="entry name" value="Trypsin-like serine proteases"/>
    <property type="match status" value="1"/>
</dbReference>
<name>A0A8C7Z4F7_9TELE</name>
<dbReference type="Ensembl" id="ENSOSIT00000038879.1">
    <property type="protein sequence ID" value="ENSOSIP00000036889.1"/>
    <property type="gene ID" value="ENSOSIG00000018319.1"/>
</dbReference>
<evidence type="ECO:0000313" key="4">
    <source>
        <dbReference type="Proteomes" id="UP000694383"/>
    </source>
</evidence>
<keyword evidence="1" id="KW-1015">Disulfide bond</keyword>
<dbReference type="PANTHER" id="PTHR24252:SF7">
    <property type="entry name" value="HYALIN"/>
    <property type="match status" value="1"/>
</dbReference>
<evidence type="ECO:0000256" key="1">
    <source>
        <dbReference type="ARBA" id="ARBA00023157"/>
    </source>
</evidence>
<organism evidence="3 4">
    <name type="scientific">Oryzias sinensis</name>
    <name type="common">Chinese medaka</name>
    <dbReference type="NCBI Taxonomy" id="183150"/>
    <lineage>
        <taxon>Eukaryota</taxon>
        <taxon>Metazoa</taxon>
        <taxon>Chordata</taxon>
        <taxon>Craniata</taxon>
        <taxon>Vertebrata</taxon>
        <taxon>Euteleostomi</taxon>
        <taxon>Actinopterygii</taxon>
        <taxon>Neopterygii</taxon>
        <taxon>Teleostei</taxon>
        <taxon>Neoteleostei</taxon>
        <taxon>Acanthomorphata</taxon>
        <taxon>Ovalentaria</taxon>
        <taxon>Atherinomorphae</taxon>
        <taxon>Beloniformes</taxon>
        <taxon>Adrianichthyidae</taxon>
        <taxon>Oryziinae</taxon>
        <taxon>Oryzias</taxon>
    </lineage>
</organism>
<keyword evidence="4" id="KW-1185">Reference proteome</keyword>
<sequence>MFEAADWLVVVGSVSLADNSGKRYRAQQILYHPGFSSQNNDYDVGLVLIAGLSADGVQPVCLPRRNEIFPVGADCWITGWGSTQEGGHLTHSHLTCSSLRVYGDFITPQMICAGSMVGGLDSCQSLLHNSFCFIRLNICGT</sequence>
<dbReference type="GO" id="GO:0004252">
    <property type="term" value="F:serine-type endopeptidase activity"/>
    <property type="evidence" value="ECO:0007669"/>
    <property type="project" value="InterPro"/>
</dbReference>
<reference evidence="3" key="2">
    <citation type="submission" date="2025-09" db="UniProtKB">
        <authorList>
            <consortium name="Ensembl"/>
        </authorList>
    </citation>
    <scope>IDENTIFICATION</scope>
</reference>
<feature type="domain" description="Peptidase S1" evidence="2">
    <location>
        <begin position="1"/>
        <end position="124"/>
    </location>
</feature>
<dbReference type="InterPro" id="IPR001254">
    <property type="entry name" value="Trypsin_dom"/>
</dbReference>
<dbReference type="Pfam" id="PF00089">
    <property type="entry name" value="Trypsin"/>
    <property type="match status" value="1"/>
</dbReference>
<dbReference type="InterPro" id="IPR043504">
    <property type="entry name" value="Peptidase_S1_PA_chymotrypsin"/>
</dbReference>
<dbReference type="PROSITE" id="PS50240">
    <property type="entry name" value="TRYPSIN_DOM"/>
    <property type="match status" value="1"/>
</dbReference>
<dbReference type="Proteomes" id="UP000694383">
    <property type="component" value="Unplaced"/>
</dbReference>